<dbReference type="InParanoid" id="A0A0C2XB51"/>
<proteinExistence type="predicted"/>
<sequence length="146" mass="16396">MARYSCIPVNKSTSSSDSRCPNVIMNQRTSTMFESSREFQISGASVASLSGNSNTVNYFPVIFTPQRDSSPQQSGMETTRNNEYDELSCKSKLYVNDENAENSHNGWQPSVCIVIVNLEESRSVTHIPKLDTRNARVRCPNDVEDY</sequence>
<gene>
    <name evidence="1" type="ORF">M378DRAFT_160536</name>
</gene>
<evidence type="ECO:0000313" key="1">
    <source>
        <dbReference type="EMBL" id="KIL66546.1"/>
    </source>
</evidence>
<evidence type="ECO:0000313" key="2">
    <source>
        <dbReference type="Proteomes" id="UP000054549"/>
    </source>
</evidence>
<reference evidence="1 2" key="1">
    <citation type="submission" date="2014-04" db="EMBL/GenBank/DDBJ databases">
        <title>Evolutionary Origins and Diversification of the Mycorrhizal Mutualists.</title>
        <authorList>
            <consortium name="DOE Joint Genome Institute"/>
            <consortium name="Mycorrhizal Genomics Consortium"/>
            <person name="Kohler A."/>
            <person name="Kuo A."/>
            <person name="Nagy L.G."/>
            <person name="Floudas D."/>
            <person name="Copeland A."/>
            <person name="Barry K.W."/>
            <person name="Cichocki N."/>
            <person name="Veneault-Fourrey C."/>
            <person name="LaButti K."/>
            <person name="Lindquist E.A."/>
            <person name="Lipzen A."/>
            <person name="Lundell T."/>
            <person name="Morin E."/>
            <person name="Murat C."/>
            <person name="Riley R."/>
            <person name="Ohm R."/>
            <person name="Sun H."/>
            <person name="Tunlid A."/>
            <person name="Henrissat B."/>
            <person name="Grigoriev I.V."/>
            <person name="Hibbett D.S."/>
            <person name="Martin F."/>
        </authorList>
    </citation>
    <scope>NUCLEOTIDE SEQUENCE [LARGE SCALE GENOMIC DNA]</scope>
    <source>
        <strain evidence="1 2">Koide BX008</strain>
    </source>
</reference>
<name>A0A0C2XB51_AMAMK</name>
<dbReference type="Proteomes" id="UP000054549">
    <property type="component" value="Unassembled WGS sequence"/>
</dbReference>
<dbReference type="AlphaFoldDB" id="A0A0C2XB51"/>
<dbReference type="EMBL" id="KN818235">
    <property type="protein sequence ID" value="KIL66546.1"/>
    <property type="molecule type" value="Genomic_DNA"/>
</dbReference>
<dbReference type="HOGENOM" id="CLU_1776967_0_0_1"/>
<organism evidence="1 2">
    <name type="scientific">Amanita muscaria (strain Koide BX008)</name>
    <dbReference type="NCBI Taxonomy" id="946122"/>
    <lineage>
        <taxon>Eukaryota</taxon>
        <taxon>Fungi</taxon>
        <taxon>Dikarya</taxon>
        <taxon>Basidiomycota</taxon>
        <taxon>Agaricomycotina</taxon>
        <taxon>Agaricomycetes</taxon>
        <taxon>Agaricomycetidae</taxon>
        <taxon>Agaricales</taxon>
        <taxon>Pluteineae</taxon>
        <taxon>Amanitaceae</taxon>
        <taxon>Amanita</taxon>
    </lineage>
</organism>
<accession>A0A0C2XB51</accession>
<keyword evidence="2" id="KW-1185">Reference proteome</keyword>
<protein>
    <submittedName>
        <fullName evidence="1">Uncharacterized protein</fullName>
    </submittedName>
</protein>